<feature type="transmembrane region" description="Helical" evidence="6">
    <location>
        <begin position="396"/>
        <end position="420"/>
    </location>
</feature>
<evidence type="ECO:0000256" key="3">
    <source>
        <dbReference type="ARBA" id="ARBA00022692"/>
    </source>
</evidence>
<keyword evidence="8" id="KW-1185">Reference proteome</keyword>
<gene>
    <name evidence="7" type="ORF">SAMN05660686_01974</name>
</gene>
<protein>
    <submittedName>
        <fullName evidence="7">Branched-chain amino acid transport system permease protein</fullName>
    </submittedName>
</protein>
<name>A0A8G2BH41_9PROT</name>
<dbReference type="GO" id="GO:0015658">
    <property type="term" value="F:branched-chain amino acid transmembrane transporter activity"/>
    <property type="evidence" value="ECO:0007669"/>
    <property type="project" value="InterPro"/>
</dbReference>
<feature type="transmembrane region" description="Helical" evidence="6">
    <location>
        <begin position="81"/>
        <end position="106"/>
    </location>
</feature>
<dbReference type="GO" id="GO:0005886">
    <property type="term" value="C:plasma membrane"/>
    <property type="evidence" value="ECO:0007669"/>
    <property type="project" value="UniProtKB-SubCell"/>
</dbReference>
<keyword evidence="2" id="KW-1003">Cell membrane</keyword>
<dbReference type="CDD" id="cd06581">
    <property type="entry name" value="TM_PBP1_LivM_like"/>
    <property type="match status" value="1"/>
</dbReference>
<dbReference type="PANTHER" id="PTHR30482">
    <property type="entry name" value="HIGH-AFFINITY BRANCHED-CHAIN AMINO ACID TRANSPORT SYSTEM PERMEASE"/>
    <property type="match status" value="1"/>
</dbReference>
<evidence type="ECO:0000256" key="2">
    <source>
        <dbReference type="ARBA" id="ARBA00022475"/>
    </source>
</evidence>
<organism evidence="7 8">
    <name type="scientific">Thalassobaculum litoreum DSM 18839</name>
    <dbReference type="NCBI Taxonomy" id="1123362"/>
    <lineage>
        <taxon>Bacteria</taxon>
        <taxon>Pseudomonadati</taxon>
        <taxon>Pseudomonadota</taxon>
        <taxon>Alphaproteobacteria</taxon>
        <taxon>Rhodospirillales</taxon>
        <taxon>Thalassobaculaceae</taxon>
        <taxon>Thalassobaculum</taxon>
    </lineage>
</organism>
<accession>A0A8G2BH41</accession>
<feature type="transmembrane region" description="Helical" evidence="6">
    <location>
        <begin position="28"/>
        <end position="47"/>
    </location>
</feature>
<feature type="transmembrane region" description="Helical" evidence="6">
    <location>
        <begin position="155"/>
        <end position="176"/>
    </location>
</feature>
<feature type="transmembrane region" description="Helical" evidence="6">
    <location>
        <begin position="188"/>
        <end position="206"/>
    </location>
</feature>
<feature type="transmembrane region" description="Helical" evidence="6">
    <location>
        <begin position="54"/>
        <end position="75"/>
    </location>
</feature>
<keyword evidence="3 6" id="KW-0812">Transmembrane</keyword>
<dbReference type="InterPro" id="IPR043428">
    <property type="entry name" value="LivM-like"/>
</dbReference>
<feature type="transmembrane region" description="Helical" evidence="6">
    <location>
        <begin position="335"/>
        <end position="353"/>
    </location>
</feature>
<evidence type="ECO:0000256" key="1">
    <source>
        <dbReference type="ARBA" id="ARBA00004651"/>
    </source>
</evidence>
<evidence type="ECO:0000256" key="5">
    <source>
        <dbReference type="ARBA" id="ARBA00023136"/>
    </source>
</evidence>
<comment type="caution">
    <text evidence="7">The sequence shown here is derived from an EMBL/GenBank/DDBJ whole genome shotgun (WGS) entry which is preliminary data.</text>
</comment>
<feature type="transmembrane region" description="Helical" evidence="6">
    <location>
        <begin position="254"/>
        <end position="275"/>
    </location>
</feature>
<comment type="subcellular location">
    <subcellularLocation>
        <location evidence="1">Cell membrane</location>
        <topology evidence="1">Multi-pass membrane protein</topology>
    </subcellularLocation>
</comment>
<feature type="transmembrane region" description="Helical" evidence="6">
    <location>
        <begin position="5"/>
        <end position="22"/>
    </location>
</feature>
<keyword evidence="5 6" id="KW-0472">Membrane</keyword>
<evidence type="ECO:0000256" key="4">
    <source>
        <dbReference type="ARBA" id="ARBA00022989"/>
    </source>
</evidence>
<dbReference type="PANTHER" id="PTHR30482:SF10">
    <property type="entry name" value="HIGH-AFFINITY BRANCHED-CHAIN AMINO ACID TRANSPORT PROTEIN BRAE"/>
    <property type="match status" value="1"/>
</dbReference>
<evidence type="ECO:0000256" key="6">
    <source>
        <dbReference type="SAM" id="Phobius"/>
    </source>
</evidence>
<proteinExistence type="predicted"/>
<sequence>MTRRVVFLYGLMLLVLIGVGFFQSWNVAFGIFNLCLISAVMALGVNMQWGYAGLFNVGIMGFTALGALTAVLVSMPPVQEAWAVAGGDLALSFLCLVATVVAIVLARRMVPPAFRMLVTAILVVAGYFLIGVFFLPATDRIESIDPALSGYLGGLGMPVLLAWPLGGVVAAGAGWLIGKIALGLRADYLAIATLGISEIIIAIIKYEEWLSRGVKNVTGIPRPVPYEVDLVDTQWFVDLATSLGATDINEASSLFVKFCYGLLFIVVLAIVMWLAERALKSPWGRMMRAIRDNRDAAEAMGKDVKARHLQVFVLGCATCGIAGAMLATLDGQLTPTSYIPLRFTFLIWVMVILGGSGNNWGAVLGGFVIWFLWVEAEPLGNWFMATVTAPLPDDSAIGAHLMMGAAYTRYLLMGAILLLVMRFAPKGLIPER</sequence>
<evidence type="ECO:0000313" key="8">
    <source>
        <dbReference type="Proteomes" id="UP000198615"/>
    </source>
</evidence>
<feature type="transmembrane region" description="Helical" evidence="6">
    <location>
        <begin position="309"/>
        <end position="329"/>
    </location>
</feature>
<keyword evidence="4 6" id="KW-1133">Transmembrane helix</keyword>
<dbReference type="AlphaFoldDB" id="A0A8G2BH41"/>
<dbReference type="Pfam" id="PF02653">
    <property type="entry name" value="BPD_transp_2"/>
    <property type="match status" value="1"/>
</dbReference>
<dbReference type="Proteomes" id="UP000198615">
    <property type="component" value="Unassembled WGS sequence"/>
</dbReference>
<dbReference type="OrthoDB" id="9814461at2"/>
<reference evidence="7 8" key="1">
    <citation type="submission" date="2016-10" db="EMBL/GenBank/DDBJ databases">
        <authorList>
            <person name="Varghese N."/>
            <person name="Submissions S."/>
        </authorList>
    </citation>
    <scope>NUCLEOTIDE SEQUENCE [LARGE SCALE GENOMIC DNA]</scope>
    <source>
        <strain evidence="7 8">DSM 18839</strain>
    </source>
</reference>
<feature type="transmembrane region" description="Helical" evidence="6">
    <location>
        <begin position="113"/>
        <end position="135"/>
    </location>
</feature>
<dbReference type="EMBL" id="FNBW01000005">
    <property type="protein sequence ID" value="SDF66433.1"/>
    <property type="molecule type" value="Genomic_DNA"/>
</dbReference>
<evidence type="ECO:0000313" key="7">
    <source>
        <dbReference type="EMBL" id="SDF66433.1"/>
    </source>
</evidence>
<dbReference type="RefSeq" id="WP_093149971.1">
    <property type="nucleotide sequence ID" value="NZ_FNBW01000005.1"/>
</dbReference>
<dbReference type="InterPro" id="IPR001851">
    <property type="entry name" value="ABC_transp_permease"/>
</dbReference>